<proteinExistence type="predicted"/>
<protein>
    <submittedName>
        <fullName evidence="3">Putative superfamily III holin-X</fullName>
    </submittedName>
</protein>
<comment type="caution">
    <text evidence="3">The sequence shown here is derived from an EMBL/GenBank/DDBJ whole genome shotgun (WGS) entry which is preliminary data.</text>
</comment>
<dbReference type="OrthoDB" id="7865288at2"/>
<dbReference type="AlphaFoldDB" id="A0A316FX74"/>
<dbReference type="Pfam" id="PF07332">
    <property type="entry name" value="Phage_holin_3_6"/>
    <property type="match status" value="1"/>
</dbReference>
<accession>A0A316FX74</accession>
<keyword evidence="4" id="KW-1185">Reference proteome</keyword>
<feature type="transmembrane region" description="Helical" evidence="2">
    <location>
        <begin position="64"/>
        <end position="88"/>
    </location>
</feature>
<evidence type="ECO:0000313" key="3">
    <source>
        <dbReference type="EMBL" id="PWK52725.1"/>
    </source>
</evidence>
<reference evidence="3 4" key="1">
    <citation type="submission" date="2018-05" db="EMBL/GenBank/DDBJ databases">
        <title>Genomic Encyclopedia of Type Strains, Phase IV (KMG-IV): sequencing the most valuable type-strain genomes for metagenomic binning, comparative biology and taxonomic classification.</title>
        <authorList>
            <person name="Goeker M."/>
        </authorList>
    </citation>
    <scope>NUCLEOTIDE SEQUENCE [LARGE SCALE GENOMIC DNA]</scope>
    <source>
        <strain evidence="3 4">DSM 103371</strain>
    </source>
</reference>
<keyword evidence="2" id="KW-1133">Transmembrane helix</keyword>
<dbReference type="InterPro" id="IPR009937">
    <property type="entry name" value="Phage_holin_3_6"/>
</dbReference>
<gene>
    <name evidence="3" type="ORF">C8D95_1152</name>
</gene>
<dbReference type="RefSeq" id="WP_109761140.1">
    <property type="nucleotide sequence ID" value="NZ_CP034588.1"/>
</dbReference>
<keyword evidence="2" id="KW-0472">Membrane</keyword>
<organism evidence="3 4">
    <name type="scientific">Silicimonas algicola</name>
    <dbReference type="NCBI Taxonomy" id="1826607"/>
    <lineage>
        <taxon>Bacteria</taxon>
        <taxon>Pseudomonadati</taxon>
        <taxon>Pseudomonadota</taxon>
        <taxon>Alphaproteobacteria</taxon>
        <taxon>Rhodobacterales</taxon>
        <taxon>Paracoccaceae</taxon>
    </lineage>
</organism>
<sequence length="148" mass="14931">MASVKQGVVAPDETATGARTEREGAGTLVGSTLEHLSNLVRGEVDLARAELNESLSKTMTAAGLLVGAVVIALVALNVLAAALTAALAETGLGAGWAALIVGGVLLVVALILAMKGRSDLKLQSLAPTRTFANVKRDAQTITESTDAA</sequence>
<evidence type="ECO:0000256" key="2">
    <source>
        <dbReference type="SAM" id="Phobius"/>
    </source>
</evidence>
<keyword evidence="2" id="KW-0812">Transmembrane</keyword>
<name>A0A316FX74_9RHOB</name>
<dbReference type="KEGG" id="salo:EF888_10765"/>
<feature type="region of interest" description="Disordered" evidence="1">
    <location>
        <begin position="1"/>
        <end position="24"/>
    </location>
</feature>
<evidence type="ECO:0000256" key="1">
    <source>
        <dbReference type="SAM" id="MobiDB-lite"/>
    </source>
</evidence>
<dbReference type="Proteomes" id="UP000245390">
    <property type="component" value="Unassembled WGS sequence"/>
</dbReference>
<dbReference type="EMBL" id="QGGV01000015">
    <property type="protein sequence ID" value="PWK52725.1"/>
    <property type="molecule type" value="Genomic_DNA"/>
</dbReference>
<feature type="transmembrane region" description="Helical" evidence="2">
    <location>
        <begin position="94"/>
        <end position="114"/>
    </location>
</feature>
<evidence type="ECO:0000313" key="4">
    <source>
        <dbReference type="Proteomes" id="UP000245390"/>
    </source>
</evidence>